<dbReference type="EMBL" id="NQMQ01000026">
    <property type="protein sequence ID" value="PAJ68492.1"/>
    <property type="molecule type" value="Genomic_DNA"/>
</dbReference>
<dbReference type="Gene3D" id="3.40.640.10">
    <property type="entry name" value="Type I PLP-dependent aspartate aminotransferase-like (Major domain)"/>
    <property type="match status" value="1"/>
</dbReference>
<dbReference type="NCBIfam" id="NF002325">
    <property type="entry name" value="PRK01278.1"/>
    <property type="match status" value="1"/>
</dbReference>
<proteinExistence type="inferred from homology"/>
<feature type="binding site" evidence="6">
    <location>
        <begin position="226"/>
        <end position="229"/>
    </location>
    <ligand>
        <name>pyridoxal 5'-phosphate</name>
        <dbReference type="ChEBI" id="CHEBI:597326"/>
    </ligand>
</feature>
<dbReference type="GO" id="GO:0042802">
    <property type="term" value="F:identical protein binding"/>
    <property type="evidence" value="ECO:0007669"/>
    <property type="project" value="TreeGrafter"/>
</dbReference>
<evidence type="ECO:0000256" key="1">
    <source>
        <dbReference type="ARBA" id="ARBA00022571"/>
    </source>
</evidence>
<gene>
    <name evidence="6 7" type="primary">argD</name>
    <name evidence="7" type="ORF">CIG21_10795</name>
</gene>
<dbReference type="UniPathway" id="UPA00068">
    <property type="reaction ID" value="UER00109"/>
</dbReference>
<dbReference type="CDD" id="cd00610">
    <property type="entry name" value="OAT_like"/>
    <property type="match status" value="1"/>
</dbReference>
<feature type="binding site" evidence="6">
    <location>
        <position position="141"/>
    </location>
    <ligand>
        <name>N(2)-acetyl-L-ornithine</name>
        <dbReference type="ChEBI" id="CHEBI:57805"/>
    </ligand>
</feature>
<dbReference type="FunFam" id="3.40.640.10:FF:000004">
    <property type="entry name" value="Acetylornithine aminotransferase"/>
    <property type="match status" value="1"/>
</dbReference>
<dbReference type="Proteomes" id="UP000215771">
    <property type="component" value="Unassembled WGS sequence"/>
</dbReference>
<evidence type="ECO:0000313" key="8">
    <source>
        <dbReference type="Proteomes" id="UP000215771"/>
    </source>
</evidence>
<accession>A0A269PCU4</accession>
<dbReference type="InterPro" id="IPR005814">
    <property type="entry name" value="Aminotrans_3"/>
</dbReference>
<dbReference type="HAMAP" id="MF_01107">
    <property type="entry name" value="ArgD_aminotrans_3"/>
    <property type="match status" value="1"/>
</dbReference>
<dbReference type="NCBIfam" id="NF002874">
    <property type="entry name" value="PRK03244.1"/>
    <property type="match status" value="1"/>
</dbReference>
<dbReference type="InterPro" id="IPR004636">
    <property type="entry name" value="AcOrn/SuccOrn_fam"/>
</dbReference>
<feature type="binding site" evidence="6">
    <location>
        <position position="284"/>
    </location>
    <ligand>
        <name>pyridoxal 5'-phosphate</name>
        <dbReference type="ChEBI" id="CHEBI:597326"/>
    </ligand>
</feature>
<comment type="pathway">
    <text evidence="6">Amino-acid biosynthesis; L-arginine biosynthesis; N(2)-acetyl-L-ornithine from L-glutamate: step 4/4.</text>
</comment>
<evidence type="ECO:0000256" key="5">
    <source>
        <dbReference type="ARBA" id="ARBA00022898"/>
    </source>
</evidence>
<comment type="caution">
    <text evidence="6">Lacks conserved residue(s) required for the propagation of feature annotation.</text>
</comment>
<dbReference type="GO" id="GO:0005737">
    <property type="term" value="C:cytoplasm"/>
    <property type="evidence" value="ECO:0007669"/>
    <property type="project" value="UniProtKB-SubCell"/>
</dbReference>
<dbReference type="PIRSF" id="PIRSF000521">
    <property type="entry name" value="Transaminase_4ab_Lys_Orn"/>
    <property type="match status" value="1"/>
</dbReference>
<keyword evidence="5 6" id="KW-0663">Pyridoxal phosphate</keyword>
<dbReference type="SUPFAM" id="SSF53383">
    <property type="entry name" value="PLP-dependent transferases"/>
    <property type="match status" value="1"/>
</dbReference>
<dbReference type="GO" id="GO:0006526">
    <property type="term" value="P:L-arginine biosynthetic process"/>
    <property type="evidence" value="ECO:0007669"/>
    <property type="project" value="UniProtKB-UniRule"/>
</dbReference>
<dbReference type="RefSeq" id="WP_095278847.1">
    <property type="nucleotide sequence ID" value="NZ_CP047655.1"/>
</dbReference>
<comment type="similarity">
    <text evidence="6">Belongs to the class-III pyridoxal-phosphate-dependent aminotransferase family. ArgD subfamily.</text>
</comment>
<feature type="binding site" evidence="6">
    <location>
        <position position="138"/>
    </location>
    <ligand>
        <name>pyridoxal 5'-phosphate</name>
        <dbReference type="ChEBI" id="CHEBI:597326"/>
    </ligand>
</feature>
<dbReference type="PANTHER" id="PTHR11986">
    <property type="entry name" value="AMINOTRANSFERASE CLASS III"/>
    <property type="match status" value="1"/>
</dbReference>
<protein>
    <recommendedName>
        <fullName evidence="6">Acetylornithine aminotransferase</fullName>
        <shortName evidence="6">ACOAT</shortName>
        <ecNumber evidence="6">2.6.1.11</ecNumber>
    </recommendedName>
</protein>
<evidence type="ECO:0000256" key="4">
    <source>
        <dbReference type="ARBA" id="ARBA00022679"/>
    </source>
</evidence>
<dbReference type="PANTHER" id="PTHR11986:SF79">
    <property type="entry name" value="ACETYLORNITHINE AMINOTRANSFERASE, MITOCHONDRIAL"/>
    <property type="match status" value="1"/>
</dbReference>
<dbReference type="InterPro" id="IPR050103">
    <property type="entry name" value="Class-III_PLP-dep_AT"/>
</dbReference>
<keyword evidence="2 6" id="KW-0032">Aminotransferase</keyword>
<dbReference type="Gene3D" id="3.90.1150.10">
    <property type="entry name" value="Aspartate Aminotransferase, domain 1"/>
    <property type="match status" value="1"/>
</dbReference>
<evidence type="ECO:0000256" key="2">
    <source>
        <dbReference type="ARBA" id="ARBA00022576"/>
    </source>
</evidence>
<dbReference type="InterPro" id="IPR049704">
    <property type="entry name" value="Aminotrans_3_PPA_site"/>
</dbReference>
<dbReference type="PROSITE" id="PS00600">
    <property type="entry name" value="AA_TRANSFER_CLASS_3"/>
    <property type="match status" value="1"/>
</dbReference>
<dbReference type="InterPro" id="IPR015424">
    <property type="entry name" value="PyrdxlP-dep_Trfase"/>
</dbReference>
<feature type="modified residue" description="N6-(pyridoxal phosphate)lysine" evidence="6">
    <location>
        <position position="255"/>
    </location>
</feature>
<keyword evidence="6" id="KW-0963">Cytoplasm</keyword>
<dbReference type="InterPro" id="IPR015421">
    <property type="entry name" value="PyrdxlP-dep_Trfase_major"/>
</dbReference>
<organism evidence="7 8">
    <name type="scientific">Corynebacterium hadale</name>
    <dbReference type="NCBI Taxonomy" id="2026255"/>
    <lineage>
        <taxon>Bacteria</taxon>
        <taxon>Bacillati</taxon>
        <taxon>Actinomycetota</taxon>
        <taxon>Actinomycetes</taxon>
        <taxon>Mycobacteriales</taxon>
        <taxon>Corynebacteriaceae</taxon>
        <taxon>Corynebacterium</taxon>
    </lineage>
</organism>
<reference evidence="7 8" key="1">
    <citation type="submission" date="2017-08" db="EMBL/GenBank/DDBJ databases">
        <authorList>
            <person name="de Groot N.N."/>
        </authorList>
    </citation>
    <scope>NUCLEOTIDE SEQUENCE [LARGE SCALE GENOMIC DNA]</scope>
    <source>
        <strain evidence="7 8">NBT06-6</strain>
    </source>
</reference>
<keyword evidence="4 6" id="KW-0808">Transferase</keyword>
<comment type="subunit">
    <text evidence="6">Homodimer.</text>
</comment>
<dbReference type="GO" id="GO:0030170">
    <property type="term" value="F:pyridoxal phosphate binding"/>
    <property type="evidence" value="ECO:0007669"/>
    <property type="project" value="InterPro"/>
</dbReference>
<dbReference type="GO" id="GO:0003992">
    <property type="term" value="F:N2-acetyl-L-ornithine:2-oxoglutarate 5-aminotransferase activity"/>
    <property type="evidence" value="ECO:0007669"/>
    <property type="project" value="UniProtKB-UniRule"/>
</dbReference>
<sequence>MTEQTHSAQPALAAWGDTLMNTYGTPPVELARGEGARVFSPQGAEFIDMLAGIAVNSLGHAHPAVIDAVTEQIGKLGHVSNLFASEPVVQAAQKLKARCGDDAARLFFCNSGGEANEAAFKLARLTGRSRVLAAVNGFHGRTMGSLALTGQPEKRAPFEPLPSGVEFYPYGDIDYLRKLVAVNPGDTAAIILEPVQGETGVIPAPEHFLTQVRQLCDESGALMLIDEVQTGIGRTGDFFAFQHEGIVPDVVTMAKGLGAGLPIGAVLARGKAAELFTPGSHGTTFGGNPVACAAANVVLDTVDDAFLAEVRRKGEKLAASVAALDGVQEVRGRGLMLGVVLDRPVAKDVVAKGLERGVIVNAPSTSVVRLTPPLIITDNEIDAAVERIALALADATENERNDS</sequence>
<dbReference type="InterPro" id="IPR015422">
    <property type="entry name" value="PyrdxlP-dep_Trfase_small"/>
</dbReference>
<evidence type="ECO:0000256" key="6">
    <source>
        <dbReference type="HAMAP-Rule" id="MF_01107"/>
    </source>
</evidence>
<dbReference type="EC" id="2.6.1.11" evidence="6"/>
<comment type="cofactor">
    <cofactor evidence="6">
        <name>pyridoxal 5'-phosphate</name>
        <dbReference type="ChEBI" id="CHEBI:597326"/>
    </cofactor>
    <text evidence="6">Binds 1 pyridoxal phosphate per subunit.</text>
</comment>
<name>A0A269PCU4_9CORY</name>
<comment type="catalytic activity">
    <reaction evidence="6">
        <text>N(2)-acetyl-L-ornithine + 2-oxoglutarate = N-acetyl-L-glutamate 5-semialdehyde + L-glutamate</text>
        <dbReference type="Rhea" id="RHEA:18049"/>
        <dbReference type="ChEBI" id="CHEBI:16810"/>
        <dbReference type="ChEBI" id="CHEBI:29123"/>
        <dbReference type="ChEBI" id="CHEBI:29985"/>
        <dbReference type="ChEBI" id="CHEBI:57805"/>
        <dbReference type="EC" id="2.6.1.11"/>
    </reaction>
</comment>
<comment type="subcellular location">
    <subcellularLocation>
        <location evidence="6">Cytoplasm</location>
    </subcellularLocation>
</comment>
<comment type="caution">
    <text evidence="7">The sequence shown here is derived from an EMBL/GenBank/DDBJ whole genome shotgun (WGS) entry which is preliminary data.</text>
</comment>
<feature type="binding site" evidence="6">
    <location>
        <position position="283"/>
    </location>
    <ligand>
        <name>N(2)-acetyl-L-ornithine</name>
        <dbReference type="ChEBI" id="CHEBI:57805"/>
    </ligand>
</feature>
<evidence type="ECO:0000256" key="3">
    <source>
        <dbReference type="ARBA" id="ARBA00022605"/>
    </source>
</evidence>
<comment type="miscellaneous">
    <text evidence="6">May also have succinyldiaminopimelate aminotransferase activity, thus carrying out the corresponding step in lysine biosynthesis.</text>
</comment>
<dbReference type="NCBIfam" id="TIGR00707">
    <property type="entry name" value="argD"/>
    <property type="match status" value="1"/>
</dbReference>
<dbReference type="Pfam" id="PF00202">
    <property type="entry name" value="Aminotran_3"/>
    <property type="match status" value="1"/>
</dbReference>
<evidence type="ECO:0000313" key="7">
    <source>
        <dbReference type="EMBL" id="PAJ68492.1"/>
    </source>
</evidence>
<keyword evidence="1 6" id="KW-0055">Arginine biosynthesis</keyword>
<dbReference type="AlphaFoldDB" id="A0A269PCU4"/>
<keyword evidence="3 6" id="KW-0028">Amino-acid biosynthesis</keyword>